<keyword evidence="2" id="KW-1185">Reference proteome</keyword>
<gene>
    <name evidence="1" type="ORF">PISS_b0187</name>
</gene>
<reference evidence="1 2" key="1">
    <citation type="submission" date="2015-06" db="EMBL/GenBank/DDBJ databases">
        <authorList>
            <person name="Xie B.-B."/>
            <person name="Rong J.-C."/>
            <person name="Qin Q.-L."/>
            <person name="Zhang Y.-Z."/>
        </authorList>
    </citation>
    <scope>NUCLEOTIDE SEQUENCE [LARGE SCALE GENOMIC DNA]</scope>
    <source>
        <strain evidence="1 2">KMM 3549</strain>
    </source>
</reference>
<dbReference type="Proteomes" id="UP000217258">
    <property type="component" value="Chromosome II"/>
</dbReference>
<evidence type="ECO:0000313" key="2">
    <source>
        <dbReference type="Proteomes" id="UP000217258"/>
    </source>
</evidence>
<proteinExistence type="predicted"/>
<dbReference type="EMBL" id="CP011031">
    <property type="protein sequence ID" value="ATC92362.1"/>
    <property type="molecule type" value="Genomic_DNA"/>
</dbReference>
<protein>
    <submittedName>
        <fullName evidence="1">Uncharacterized protein</fullName>
    </submittedName>
</protein>
<accession>A0ABM6N806</accession>
<sequence length="39" mass="4655">MIIRTSNWQQHAWQLAQVTGWVLIFSTAMIEFDIQTFDK</sequence>
<evidence type="ECO:0000313" key="1">
    <source>
        <dbReference type="EMBL" id="ATC92362.1"/>
    </source>
</evidence>
<organism evidence="1 2">
    <name type="scientific">Pseudoalteromonas issachenkonii</name>
    <dbReference type="NCBI Taxonomy" id="152297"/>
    <lineage>
        <taxon>Bacteria</taxon>
        <taxon>Pseudomonadati</taxon>
        <taxon>Pseudomonadota</taxon>
        <taxon>Gammaproteobacteria</taxon>
        <taxon>Alteromonadales</taxon>
        <taxon>Pseudoalteromonadaceae</taxon>
        <taxon>Pseudoalteromonas</taxon>
    </lineage>
</organism>
<name>A0ABM6N806_9GAMM</name>